<sequence>MAVAVAGGVGVAMAVTNGVGSGGGGMWETVFVVLIPVVSDCGGNELKVVVSFWWWVADGDVGWCWQLGERGDREKGEKN</sequence>
<dbReference type="Proteomes" id="UP000215914">
    <property type="component" value="Unassembled WGS sequence"/>
</dbReference>
<accession>A0A9K3EK79</accession>
<protein>
    <submittedName>
        <fullName evidence="1">Uncharacterized protein</fullName>
    </submittedName>
</protein>
<evidence type="ECO:0000313" key="1">
    <source>
        <dbReference type="EMBL" id="KAF5774680.1"/>
    </source>
</evidence>
<reference evidence="1" key="1">
    <citation type="journal article" date="2017" name="Nature">
        <title>The sunflower genome provides insights into oil metabolism, flowering and Asterid evolution.</title>
        <authorList>
            <person name="Badouin H."/>
            <person name="Gouzy J."/>
            <person name="Grassa C.J."/>
            <person name="Murat F."/>
            <person name="Staton S.E."/>
            <person name="Cottret L."/>
            <person name="Lelandais-Briere C."/>
            <person name="Owens G.L."/>
            <person name="Carrere S."/>
            <person name="Mayjonade B."/>
            <person name="Legrand L."/>
            <person name="Gill N."/>
            <person name="Kane N.C."/>
            <person name="Bowers J.E."/>
            <person name="Hubner S."/>
            <person name="Bellec A."/>
            <person name="Berard A."/>
            <person name="Berges H."/>
            <person name="Blanchet N."/>
            <person name="Boniface M.C."/>
            <person name="Brunel D."/>
            <person name="Catrice O."/>
            <person name="Chaidir N."/>
            <person name="Claudel C."/>
            <person name="Donnadieu C."/>
            <person name="Faraut T."/>
            <person name="Fievet G."/>
            <person name="Helmstetter N."/>
            <person name="King M."/>
            <person name="Knapp S.J."/>
            <person name="Lai Z."/>
            <person name="Le Paslier M.C."/>
            <person name="Lippi Y."/>
            <person name="Lorenzon L."/>
            <person name="Mandel J.R."/>
            <person name="Marage G."/>
            <person name="Marchand G."/>
            <person name="Marquand E."/>
            <person name="Bret-Mestries E."/>
            <person name="Morien E."/>
            <person name="Nambeesan S."/>
            <person name="Nguyen T."/>
            <person name="Pegot-Espagnet P."/>
            <person name="Pouilly N."/>
            <person name="Raftis F."/>
            <person name="Sallet E."/>
            <person name="Schiex T."/>
            <person name="Thomas J."/>
            <person name="Vandecasteele C."/>
            <person name="Vares D."/>
            <person name="Vear F."/>
            <person name="Vautrin S."/>
            <person name="Crespi M."/>
            <person name="Mangin B."/>
            <person name="Burke J.M."/>
            <person name="Salse J."/>
            <person name="Munos S."/>
            <person name="Vincourt P."/>
            <person name="Rieseberg L.H."/>
            <person name="Langlade N.B."/>
        </authorList>
    </citation>
    <scope>NUCLEOTIDE SEQUENCE</scope>
    <source>
        <tissue evidence="1">Leaves</tissue>
    </source>
</reference>
<evidence type="ECO:0000313" key="2">
    <source>
        <dbReference type="Proteomes" id="UP000215914"/>
    </source>
</evidence>
<reference evidence="1" key="2">
    <citation type="submission" date="2020-06" db="EMBL/GenBank/DDBJ databases">
        <title>Helianthus annuus Genome sequencing and assembly Release 2.</title>
        <authorList>
            <person name="Gouzy J."/>
            <person name="Langlade N."/>
            <person name="Munos S."/>
        </authorList>
    </citation>
    <scope>NUCLEOTIDE SEQUENCE</scope>
    <source>
        <tissue evidence="1">Leaves</tissue>
    </source>
</reference>
<name>A0A9K3EK79_HELAN</name>
<organism evidence="1 2">
    <name type="scientific">Helianthus annuus</name>
    <name type="common">Common sunflower</name>
    <dbReference type="NCBI Taxonomy" id="4232"/>
    <lineage>
        <taxon>Eukaryota</taxon>
        <taxon>Viridiplantae</taxon>
        <taxon>Streptophyta</taxon>
        <taxon>Embryophyta</taxon>
        <taxon>Tracheophyta</taxon>
        <taxon>Spermatophyta</taxon>
        <taxon>Magnoliopsida</taxon>
        <taxon>eudicotyledons</taxon>
        <taxon>Gunneridae</taxon>
        <taxon>Pentapetalae</taxon>
        <taxon>asterids</taxon>
        <taxon>campanulids</taxon>
        <taxon>Asterales</taxon>
        <taxon>Asteraceae</taxon>
        <taxon>Asteroideae</taxon>
        <taxon>Heliantheae alliance</taxon>
        <taxon>Heliantheae</taxon>
        <taxon>Helianthus</taxon>
    </lineage>
</organism>
<comment type="caution">
    <text evidence="1">The sequence shown here is derived from an EMBL/GenBank/DDBJ whole genome shotgun (WGS) entry which is preliminary data.</text>
</comment>
<dbReference type="Gramene" id="mRNA:HanXRQr2_Chr13g0603481">
    <property type="protein sequence ID" value="CDS:HanXRQr2_Chr13g0603481.1"/>
    <property type="gene ID" value="HanXRQr2_Chr13g0603481"/>
</dbReference>
<proteinExistence type="predicted"/>
<keyword evidence="2" id="KW-1185">Reference proteome</keyword>
<gene>
    <name evidence="1" type="ORF">HanXRQr2_Chr13g0603481</name>
</gene>
<dbReference type="AlphaFoldDB" id="A0A9K3EK79"/>
<dbReference type="EMBL" id="MNCJ02000328">
    <property type="protein sequence ID" value="KAF5774680.1"/>
    <property type="molecule type" value="Genomic_DNA"/>
</dbReference>